<organism evidence="2 3">
    <name type="scientific">Corynebacterium endometrii</name>
    <dbReference type="NCBI Taxonomy" id="2488819"/>
    <lineage>
        <taxon>Bacteria</taxon>
        <taxon>Bacillati</taxon>
        <taxon>Actinomycetota</taxon>
        <taxon>Actinomycetes</taxon>
        <taxon>Mycobacteriales</taxon>
        <taxon>Corynebacteriaceae</taxon>
        <taxon>Corynebacterium</taxon>
    </lineage>
</organism>
<dbReference type="InterPro" id="IPR051910">
    <property type="entry name" value="ComF/GntX_DNA_util-trans"/>
</dbReference>
<dbReference type="SUPFAM" id="SSF53271">
    <property type="entry name" value="PRTase-like"/>
    <property type="match status" value="1"/>
</dbReference>
<reference evidence="2 3" key="1">
    <citation type="submission" date="2019-04" db="EMBL/GenBank/DDBJ databases">
        <title>Corynebacterium endometrii sp. nov., isolated from the uterus of a cow with endometritis.</title>
        <authorList>
            <person name="Ballas P."/>
            <person name="Ruckert C."/>
            <person name="Wagener K."/>
            <person name="Drillich M."/>
            <person name="Kaempfer P."/>
            <person name="Busse H.-J."/>
            <person name="Ehling-Schulz M."/>
        </authorList>
    </citation>
    <scope>NUCLEOTIDE SEQUENCE [LARGE SCALE GENOMIC DNA]</scope>
    <source>
        <strain evidence="2 3">LMM-1653</strain>
    </source>
</reference>
<proteinExistence type="inferred from homology"/>
<sequence>MFGLGELLFPRECAGCRVAGQLLCAACREHLRSAPHPVVRPRDLGFPVFALGPYSDVRRNIIIAMKERGHQEIRHVMGEVFAAGLAHLQARGALPYSFALVPAPTRARSARLRGGDPVTAMALTAAKRLPGVEVGRYVESSRIAQDQSDLSAGGRWLNMDNAVKIRAGAVIAHRDIVLMDDVVTTGATLAATGRKLQAEGVKVRAGLVLADA</sequence>
<dbReference type="RefSeq" id="WP_136140693.1">
    <property type="nucleotide sequence ID" value="NZ_CP039247.1"/>
</dbReference>
<name>A0A4P7QE22_9CORY</name>
<dbReference type="CDD" id="cd06223">
    <property type="entry name" value="PRTases_typeI"/>
    <property type="match status" value="1"/>
</dbReference>
<accession>A0A4P7QE22</accession>
<evidence type="ECO:0000313" key="3">
    <source>
        <dbReference type="Proteomes" id="UP000296352"/>
    </source>
</evidence>
<dbReference type="KEGG" id="cee:CENDO_02920"/>
<dbReference type="EMBL" id="CP039247">
    <property type="protein sequence ID" value="QCB27882.1"/>
    <property type="molecule type" value="Genomic_DNA"/>
</dbReference>
<dbReference type="AlphaFoldDB" id="A0A4P7QE22"/>
<dbReference type="Gene3D" id="3.40.50.2020">
    <property type="match status" value="1"/>
</dbReference>
<evidence type="ECO:0000256" key="1">
    <source>
        <dbReference type="ARBA" id="ARBA00008007"/>
    </source>
</evidence>
<dbReference type="PANTHER" id="PTHR47505:SF1">
    <property type="entry name" value="DNA UTILIZATION PROTEIN YHGH"/>
    <property type="match status" value="1"/>
</dbReference>
<evidence type="ECO:0000313" key="2">
    <source>
        <dbReference type="EMBL" id="QCB27882.1"/>
    </source>
</evidence>
<gene>
    <name evidence="2" type="ORF">CENDO_02920</name>
</gene>
<keyword evidence="3" id="KW-1185">Reference proteome</keyword>
<dbReference type="InterPro" id="IPR000836">
    <property type="entry name" value="PRTase_dom"/>
</dbReference>
<dbReference type="InterPro" id="IPR029057">
    <property type="entry name" value="PRTase-like"/>
</dbReference>
<protein>
    <submittedName>
        <fullName evidence="2">DNA utilization protein GntX</fullName>
    </submittedName>
</protein>
<comment type="similarity">
    <text evidence="1">Belongs to the ComF/GntX family.</text>
</comment>
<dbReference type="OrthoDB" id="5244859at2"/>
<dbReference type="Proteomes" id="UP000296352">
    <property type="component" value="Chromosome"/>
</dbReference>
<dbReference type="PANTHER" id="PTHR47505">
    <property type="entry name" value="DNA UTILIZATION PROTEIN YHGH"/>
    <property type="match status" value="1"/>
</dbReference>